<dbReference type="Proteomes" id="UP000036700">
    <property type="component" value="Chromosome"/>
</dbReference>
<feature type="signal peptide" evidence="2">
    <location>
        <begin position="1"/>
        <end position="24"/>
    </location>
</feature>
<dbReference type="KEGG" id="ptx:ABW99_15105"/>
<dbReference type="EMBL" id="CP011568">
    <property type="protein sequence ID" value="AKJ69348.1"/>
    <property type="molecule type" value="Genomic_DNA"/>
</dbReference>
<dbReference type="AlphaFoldDB" id="A0A0G3EQI6"/>
<name>A0A0G3EQI6_9BURK</name>
<dbReference type="PATRIC" id="fig|445709.3.peg.3195"/>
<organism evidence="3 4">
    <name type="scientific">Pandoraea thiooxydans</name>
    <dbReference type="NCBI Taxonomy" id="445709"/>
    <lineage>
        <taxon>Bacteria</taxon>
        <taxon>Pseudomonadati</taxon>
        <taxon>Pseudomonadota</taxon>
        <taxon>Betaproteobacteria</taxon>
        <taxon>Burkholderiales</taxon>
        <taxon>Burkholderiaceae</taxon>
        <taxon>Pandoraea</taxon>
    </lineage>
</organism>
<proteinExistence type="predicted"/>
<accession>A0A0G3EQI6</accession>
<protein>
    <submittedName>
        <fullName evidence="3">Uncharacterized protein</fullName>
    </submittedName>
</protein>
<sequence length="89" mass="9667">MNAHRLSLTIVLLCATSLSPLAHARPGQRGLLDGPDRASLREDIVRFNADRGQQAYPNWAAPADNRARSFGPPSMAEGSLMGRGRGRRD</sequence>
<evidence type="ECO:0000313" key="3">
    <source>
        <dbReference type="EMBL" id="AKJ69348.1"/>
    </source>
</evidence>
<evidence type="ECO:0000313" key="4">
    <source>
        <dbReference type="Proteomes" id="UP000036700"/>
    </source>
</evidence>
<gene>
    <name evidence="3" type="ORF">ABW99_15105</name>
</gene>
<dbReference type="OrthoDB" id="8945188at2"/>
<evidence type="ECO:0000256" key="2">
    <source>
        <dbReference type="SAM" id="SignalP"/>
    </source>
</evidence>
<feature type="region of interest" description="Disordered" evidence="1">
    <location>
        <begin position="56"/>
        <end position="89"/>
    </location>
</feature>
<dbReference type="RefSeq" id="WP_047215247.1">
    <property type="nucleotide sequence ID" value="NZ_CP011568.3"/>
</dbReference>
<keyword evidence="4" id="KW-1185">Reference proteome</keyword>
<evidence type="ECO:0000256" key="1">
    <source>
        <dbReference type="SAM" id="MobiDB-lite"/>
    </source>
</evidence>
<keyword evidence="2" id="KW-0732">Signal</keyword>
<reference evidence="4" key="1">
    <citation type="submission" date="2015-06" db="EMBL/GenBank/DDBJ databases">
        <authorList>
            <person name="Lim Y.L."/>
            <person name="Ee R."/>
            <person name="Yong D."/>
            <person name="How K.Y."/>
            <person name="Yin W.F."/>
            <person name="Chan K.G."/>
        </authorList>
    </citation>
    <scope>NUCLEOTIDE SEQUENCE [LARGE SCALE GENOMIC DNA]</scope>
    <source>
        <strain evidence="4">DSM 25325</strain>
    </source>
</reference>
<feature type="chain" id="PRO_5002553296" evidence="2">
    <location>
        <begin position="25"/>
        <end position="89"/>
    </location>
</feature>